<accession>A0A1H3JA37</accession>
<protein>
    <submittedName>
        <fullName evidence="6">Cystathionine gamma-synthase</fullName>
    </submittedName>
</protein>
<dbReference type="FunFam" id="3.90.1150.10:FF:000033">
    <property type="entry name" value="Cystathionine gamma-synthase"/>
    <property type="match status" value="1"/>
</dbReference>
<dbReference type="GO" id="GO:0030170">
    <property type="term" value="F:pyridoxal phosphate binding"/>
    <property type="evidence" value="ECO:0007669"/>
    <property type="project" value="InterPro"/>
</dbReference>
<dbReference type="InterPro" id="IPR054542">
    <property type="entry name" value="Cys_met_metab_PP"/>
</dbReference>
<dbReference type="EMBL" id="FNPG01000015">
    <property type="protein sequence ID" value="SDY36890.1"/>
    <property type="molecule type" value="Genomic_DNA"/>
</dbReference>
<sequence>MKRGINTRCLHIEQDEKENNSFNNFGAISYPIYQTATYAHQGIGKSTGYDYSRLQNPTRNQLEKVVANLEEGIDAFALSSGMAAITLMMEIFKPGDHLIVEADLYGGSIRLFDNVSKKNGIDFTYLDCSSEDIESHIKENTKAIYIETPTNPMMNISDIEEISKVAKKHNCILIVDNTFLTPYFQNPLTLGADIVIHSGTKFLGGHNDTLAGFIVTNNEEIQEKLRFLIKTTGSGLAPFDCWLIQRGIKTLGVRMERAQQNAIEIAEFLKKQDKVTDVFYPGLPEHKGHNIIKKQARGYGAMLTFNIDSEQHAYEILENVKMIKFAESLGGVETLITYPTTQTHADVPEEKRLANGITPRTLRVSVGIEDARDLIAELEHVFAKLS</sequence>
<reference evidence="6 7" key="1">
    <citation type="submission" date="2016-10" db="EMBL/GenBank/DDBJ databases">
        <authorList>
            <person name="de Groot N.N."/>
        </authorList>
    </citation>
    <scope>NUCLEOTIDE SEQUENCE [LARGE SCALE GENOMIC DNA]</scope>
    <source>
        <strain evidence="6 7">DSM 14045</strain>
    </source>
</reference>
<dbReference type="RefSeq" id="WP_074717429.1">
    <property type="nucleotide sequence ID" value="NZ_FNPG01000015.1"/>
</dbReference>
<dbReference type="Proteomes" id="UP000183918">
    <property type="component" value="Unassembled WGS sequence"/>
</dbReference>
<dbReference type="GO" id="GO:0009086">
    <property type="term" value="P:methionine biosynthetic process"/>
    <property type="evidence" value="ECO:0007669"/>
    <property type="project" value="UniProtKB-ARBA"/>
</dbReference>
<dbReference type="CDD" id="cd00614">
    <property type="entry name" value="CGS_like"/>
    <property type="match status" value="1"/>
</dbReference>
<evidence type="ECO:0000256" key="4">
    <source>
        <dbReference type="PIRSR" id="PIRSR001434-2"/>
    </source>
</evidence>
<dbReference type="Pfam" id="PF01053">
    <property type="entry name" value="Cys_Met_Meta_PP"/>
    <property type="match status" value="1"/>
</dbReference>
<dbReference type="SUPFAM" id="SSF53383">
    <property type="entry name" value="PLP-dependent transferases"/>
    <property type="match status" value="1"/>
</dbReference>
<evidence type="ECO:0000313" key="6">
    <source>
        <dbReference type="EMBL" id="SDY36890.1"/>
    </source>
</evidence>
<dbReference type="GO" id="GO:0005737">
    <property type="term" value="C:cytoplasm"/>
    <property type="evidence" value="ECO:0007669"/>
    <property type="project" value="TreeGrafter"/>
</dbReference>
<dbReference type="AlphaFoldDB" id="A0A1H3JA37"/>
<comment type="cofactor">
    <cofactor evidence="1 5">
        <name>pyridoxal 5'-phosphate</name>
        <dbReference type="ChEBI" id="CHEBI:597326"/>
    </cofactor>
</comment>
<dbReference type="PROSITE" id="PS00868">
    <property type="entry name" value="CYS_MET_METAB_PP"/>
    <property type="match status" value="1"/>
</dbReference>
<dbReference type="PIRSF" id="PIRSF001434">
    <property type="entry name" value="CGS"/>
    <property type="match status" value="1"/>
</dbReference>
<proteinExistence type="inferred from homology"/>
<dbReference type="PANTHER" id="PTHR11808:SF90">
    <property type="entry name" value="CYSTATHIONINE GAMMA-SYNTHASE"/>
    <property type="match status" value="1"/>
</dbReference>
<dbReference type="Gene3D" id="3.90.1150.10">
    <property type="entry name" value="Aspartate Aminotransferase, domain 1"/>
    <property type="match status" value="1"/>
</dbReference>
<evidence type="ECO:0000313" key="7">
    <source>
        <dbReference type="Proteomes" id="UP000183918"/>
    </source>
</evidence>
<dbReference type="InterPro" id="IPR000277">
    <property type="entry name" value="Cys/Met-Metab_PyrdxlP-dep_enz"/>
</dbReference>
<dbReference type="GO" id="GO:0019346">
    <property type="term" value="P:transsulfuration"/>
    <property type="evidence" value="ECO:0007669"/>
    <property type="project" value="InterPro"/>
</dbReference>
<keyword evidence="3 4" id="KW-0663">Pyridoxal phosphate</keyword>
<evidence type="ECO:0000256" key="3">
    <source>
        <dbReference type="ARBA" id="ARBA00022898"/>
    </source>
</evidence>
<comment type="similarity">
    <text evidence="2 5">Belongs to the trans-sulfuration enzymes family.</text>
</comment>
<dbReference type="STRING" id="1122142.SAMN02910414_01396"/>
<dbReference type="InterPro" id="IPR015424">
    <property type="entry name" value="PyrdxlP-dep_Trfase"/>
</dbReference>
<evidence type="ECO:0000256" key="5">
    <source>
        <dbReference type="RuleBase" id="RU362118"/>
    </source>
</evidence>
<keyword evidence="7" id="KW-1185">Reference proteome</keyword>
<name>A0A1H3JA37_9FIRM</name>
<gene>
    <name evidence="6" type="ORF">SAMN02910414_01396</name>
</gene>
<organism evidence="6 7">
    <name type="scientific">Lachnobacterium bovis DSM 14045</name>
    <dbReference type="NCBI Taxonomy" id="1122142"/>
    <lineage>
        <taxon>Bacteria</taxon>
        <taxon>Bacillati</taxon>
        <taxon>Bacillota</taxon>
        <taxon>Clostridia</taxon>
        <taxon>Lachnospirales</taxon>
        <taxon>Lachnospiraceae</taxon>
        <taxon>Lachnobacterium</taxon>
    </lineage>
</organism>
<dbReference type="InterPro" id="IPR015422">
    <property type="entry name" value="PyrdxlP-dep_Trfase_small"/>
</dbReference>
<dbReference type="FunFam" id="3.40.640.10:FF:000009">
    <property type="entry name" value="Cystathionine gamma-synthase homolog"/>
    <property type="match status" value="1"/>
</dbReference>
<dbReference type="GO" id="GO:0016846">
    <property type="term" value="F:carbon-sulfur lyase activity"/>
    <property type="evidence" value="ECO:0007669"/>
    <property type="project" value="TreeGrafter"/>
</dbReference>
<dbReference type="OrthoDB" id="9780685at2"/>
<dbReference type="InterPro" id="IPR015421">
    <property type="entry name" value="PyrdxlP-dep_Trfase_major"/>
</dbReference>
<dbReference type="PANTHER" id="PTHR11808">
    <property type="entry name" value="TRANS-SULFURATION ENZYME FAMILY MEMBER"/>
    <property type="match status" value="1"/>
</dbReference>
<dbReference type="Gene3D" id="3.40.640.10">
    <property type="entry name" value="Type I PLP-dependent aspartate aminotransferase-like (Major domain)"/>
    <property type="match status" value="1"/>
</dbReference>
<feature type="modified residue" description="N6-(pyridoxal phosphate)lysine" evidence="4">
    <location>
        <position position="201"/>
    </location>
</feature>
<evidence type="ECO:0000256" key="2">
    <source>
        <dbReference type="ARBA" id="ARBA00009077"/>
    </source>
</evidence>
<evidence type="ECO:0000256" key="1">
    <source>
        <dbReference type="ARBA" id="ARBA00001933"/>
    </source>
</evidence>